<evidence type="ECO:0000313" key="6">
    <source>
        <dbReference type="EMBL" id="KAI9637992.1"/>
    </source>
</evidence>
<dbReference type="AlphaFoldDB" id="A0AA38LVF8"/>
<proteinExistence type="inferred from homology"/>
<keyword evidence="7" id="KW-1185">Reference proteome</keyword>
<dbReference type="InterPro" id="IPR007014">
    <property type="entry name" value="FUN14"/>
</dbReference>
<evidence type="ECO:0000256" key="5">
    <source>
        <dbReference type="ARBA" id="ARBA00023136"/>
    </source>
</evidence>
<gene>
    <name evidence="6" type="ORF">MKK02DRAFT_42375</name>
</gene>
<dbReference type="GO" id="GO:0016020">
    <property type="term" value="C:membrane"/>
    <property type="evidence" value="ECO:0007669"/>
    <property type="project" value="UniProtKB-SubCell"/>
</dbReference>
<dbReference type="PANTHER" id="PTHR21346:SF10">
    <property type="entry name" value="TRANSMEMBRANE PROTEIN"/>
    <property type="match status" value="1"/>
</dbReference>
<comment type="similarity">
    <text evidence="2">Belongs to the FUN14 family.</text>
</comment>
<sequence length="234" mass="24680">MSFAPGLLPRLFPTSAPRALFRPAARSLHTSPSHSQSQSAAARFLASRAPAPVRAKAISIPRSLPRSSRNQLYTLGLGLSFVAYTAFSPSRSVQCQSATSPGGVFGAKPAASGRADDLPDSPASILSVSELGFGAVAGICAGVFLKKGLKALAFLLGGAFVFLQYMNSRSLVNVDWAKISSKYDETFGTRTSSGIRAPNVKGAYNWIVDFITANFQQRASFLAGFALGILNTRS</sequence>
<dbReference type="EMBL" id="JAKWFO010000003">
    <property type="protein sequence ID" value="KAI9637992.1"/>
    <property type="molecule type" value="Genomic_DNA"/>
</dbReference>
<accession>A0AA38LVF8</accession>
<keyword evidence="3" id="KW-0812">Transmembrane</keyword>
<name>A0AA38LVF8_9TREE</name>
<dbReference type="GeneID" id="77731159"/>
<organism evidence="6 7">
    <name type="scientific">Dioszegia hungarica</name>
    <dbReference type="NCBI Taxonomy" id="4972"/>
    <lineage>
        <taxon>Eukaryota</taxon>
        <taxon>Fungi</taxon>
        <taxon>Dikarya</taxon>
        <taxon>Basidiomycota</taxon>
        <taxon>Agaricomycotina</taxon>
        <taxon>Tremellomycetes</taxon>
        <taxon>Tremellales</taxon>
        <taxon>Bulleribasidiaceae</taxon>
        <taxon>Dioszegia</taxon>
    </lineage>
</organism>
<dbReference type="Proteomes" id="UP001164286">
    <property type="component" value="Unassembled WGS sequence"/>
</dbReference>
<dbReference type="Pfam" id="PF04930">
    <property type="entry name" value="FUN14"/>
    <property type="match status" value="1"/>
</dbReference>
<keyword evidence="5" id="KW-0472">Membrane</keyword>
<dbReference type="PANTHER" id="PTHR21346">
    <property type="entry name" value="FUN14 DOMAIN CONTAINING"/>
    <property type="match status" value="1"/>
</dbReference>
<evidence type="ECO:0000256" key="4">
    <source>
        <dbReference type="ARBA" id="ARBA00022989"/>
    </source>
</evidence>
<comment type="subcellular location">
    <subcellularLocation>
        <location evidence="1">Membrane</location>
    </subcellularLocation>
</comment>
<dbReference type="RefSeq" id="XP_052947769.1">
    <property type="nucleotide sequence ID" value="XM_053091954.1"/>
</dbReference>
<reference evidence="6" key="1">
    <citation type="journal article" date="2022" name="G3 (Bethesda)">
        <title>High quality genome of the basidiomycete yeast Dioszegia hungarica PDD-24b-2 isolated from cloud water.</title>
        <authorList>
            <person name="Jarrige D."/>
            <person name="Haridas S."/>
            <person name="Bleykasten-Grosshans C."/>
            <person name="Joly M."/>
            <person name="Nadalig T."/>
            <person name="Sancelme M."/>
            <person name="Vuilleumier S."/>
            <person name="Grigoriev I.V."/>
            <person name="Amato P."/>
            <person name="Bringel F."/>
        </authorList>
    </citation>
    <scope>NUCLEOTIDE SEQUENCE</scope>
    <source>
        <strain evidence="6">PDD-24b-2</strain>
    </source>
</reference>
<evidence type="ECO:0000256" key="1">
    <source>
        <dbReference type="ARBA" id="ARBA00004370"/>
    </source>
</evidence>
<evidence type="ECO:0000256" key="2">
    <source>
        <dbReference type="ARBA" id="ARBA00009160"/>
    </source>
</evidence>
<comment type="caution">
    <text evidence="6">The sequence shown here is derived from an EMBL/GenBank/DDBJ whole genome shotgun (WGS) entry which is preliminary data.</text>
</comment>
<keyword evidence="4" id="KW-1133">Transmembrane helix</keyword>
<evidence type="ECO:0000256" key="3">
    <source>
        <dbReference type="ARBA" id="ARBA00022692"/>
    </source>
</evidence>
<protein>
    <submittedName>
        <fullName evidence="6">FUN14 family-domain-containing protein</fullName>
    </submittedName>
</protein>
<evidence type="ECO:0000313" key="7">
    <source>
        <dbReference type="Proteomes" id="UP001164286"/>
    </source>
</evidence>